<dbReference type="EMBL" id="BNJF01000002">
    <property type="protein sequence ID" value="GHO46904.1"/>
    <property type="molecule type" value="Genomic_DNA"/>
</dbReference>
<keyword evidence="2" id="KW-0812">Transmembrane</keyword>
<evidence type="ECO:0000256" key="2">
    <source>
        <dbReference type="SAM" id="Phobius"/>
    </source>
</evidence>
<evidence type="ECO:0000313" key="3">
    <source>
        <dbReference type="EMBL" id="GHO46904.1"/>
    </source>
</evidence>
<feature type="transmembrane region" description="Helical" evidence="2">
    <location>
        <begin position="60"/>
        <end position="80"/>
    </location>
</feature>
<keyword evidence="2" id="KW-0472">Membrane</keyword>
<comment type="caution">
    <text evidence="3">The sequence shown here is derived from an EMBL/GenBank/DDBJ whole genome shotgun (WGS) entry which is preliminary data.</text>
</comment>
<gene>
    <name evidence="3" type="ORF">KSX_50670</name>
</gene>
<accession>A0A8J3I061</accession>
<proteinExistence type="predicted"/>
<reference evidence="3" key="1">
    <citation type="submission" date="2020-10" db="EMBL/GenBank/DDBJ databases">
        <title>Taxonomic study of unclassified bacteria belonging to the class Ktedonobacteria.</title>
        <authorList>
            <person name="Yabe S."/>
            <person name="Wang C.M."/>
            <person name="Zheng Y."/>
            <person name="Sakai Y."/>
            <person name="Cavaletti L."/>
            <person name="Monciardini P."/>
            <person name="Donadio S."/>
        </authorList>
    </citation>
    <scope>NUCLEOTIDE SEQUENCE</scope>
    <source>
        <strain evidence="3">SOSP1-1</strain>
    </source>
</reference>
<feature type="transmembrane region" description="Helical" evidence="2">
    <location>
        <begin position="30"/>
        <end position="48"/>
    </location>
</feature>
<dbReference type="AlphaFoldDB" id="A0A8J3I061"/>
<keyword evidence="4" id="KW-1185">Reference proteome</keyword>
<protein>
    <submittedName>
        <fullName evidence="3">Uncharacterized protein</fullName>
    </submittedName>
</protein>
<evidence type="ECO:0000313" key="4">
    <source>
        <dbReference type="Proteomes" id="UP000612362"/>
    </source>
</evidence>
<dbReference type="RefSeq" id="WP_220196247.1">
    <property type="nucleotide sequence ID" value="NZ_BNJF01000002.1"/>
</dbReference>
<dbReference type="Proteomes" id="UP000612362">
    <property type="component" value="Unassembled WGS sequence"/>
</dbReference>
<feature type="transmembrane region" description="Helical" evidence="2">
    <location>
        <begin position="5"/>
        <end position="24"/>
    </location>
</feature>
<feature type="compositionally biased region" description="Polar residues" evidence="1">
    <location>
        <begin position="196"/>
        <end position="206"/>
    </location>
</feature>
<feature type="region of interest" description="Disordered" evidence="1">
    <location>
        <begin position="178"/>
        <end position="206"/>
    </location>
</feature>
<name>A0A8J3I061_9CHLR</name>
<sequence length="206" mass="22509">MRFHWLWPVIILLSAAATSIVTYVRPEAPAKALIVMSFLFLCPGMALTRFLRLHEIVAELIIALTLSFSIDAIVAGLFLYAGSWSISGIIMTLLIFSVTGAIAQFVILHPAIAQRLYALPVRNNSEKRTDSVALAVLSNDAPAPILLETELETENKADNEADQLPNGASTLEVVQEEVIEDQETSHLPKDTPIAEISQTENSELEA</sequence>
<feature type="transmembrane region" description="Helical" evidence="2">
    <location>
        <begin position="86"/>
        <end position="108"/>
    </location>
</feature>
<evidence type="ECO:0000256" key="1">
    <source>
        <dbReference type="SAM" id="MobiDB-lite"/>
    </source>
</evidence>
<organism evidence="3 4">
    <name type="scientific">Ktedonospora formicarum</name>
    <dbReference type="NCBI Taxonomy" id="2778364"/>
    <lineage>
        <taxon>Bacteria</taxon>
        <taxon>Bacillati</taxon>
        <taxon>Chloroflexota</taxon>
        <taxon>Ktedonobacteria</taxon>
        <taxon>Ktedonobacterales</taxon>
        <taxon>Ktedonobacteraceae</taxon>
        <taxon>Ktedonospora</taxon>
    </lineage>
</organism>
<keyword evidence="2" id="KW-1133">Transmembrane helix</keyword>